<dbReference type="EMBL" id="CP039350">
    <property type="protein sequence ID" value="QCD98688.1"/>
    <property type="molecule type" value="Genomic_DNA"/>
</dbReference>
<reference evidence="1 2" key="1">
    <citation type="submission" date="2019-04" db="EMBL/GenBank/DDBJ databases">
        <title>An improved genome assembly and genetic linkage map for asparagus bean, Vigna unguiculata ssp. sesquipedialis.</title>
        <authorList>
            <person name="Xia Q."/>
            <person name="Zhang R."/>
            <person name="Dong Y."/>
        </authorList>
    </citation>
    <scope>NUCLEOTIDE SEQUENCE [LARGE SCALE GENOMIC DNA]</scope>
    <source>
        <tissue evidence="1">Leaf</tissue>
    </source>
</reference>
<evidence type="ECO:0000313" key="1">
    <source>
        <dbReference type="EMBL" id="QCD98688.1"/>
    </source>
</evidence>
<sequence length="62" mass="7048">MQVHDRLSHQCVSPTMMPVHTILSGYLTMMQSPDSLLKFTDMPPHVQILVWMQKKGVPSVVD</sequence>
<dbReference type="Proteomes" id="UP000501690">
    <property type="component" value="Linkage Group LG6"/>
</dbReference>
<keyword evidence="2" id="KW-1185">Reference proteome</keyword>
<evidence type="ECO:0000313" key="2">
    <source>
        <dbReference type="Proteomes" id="UP000501690"/>
    </source>
</evidence>
<gene>
    <name evidence="1" type="ORF">DEO72_LG6g3410</name>
</gene>
<proteinExistence type="predicted"/>
<dbReference type="AlphaFoldDB" id="A0A4D6MEB6"/>
<protein>
    <submittedName>
        <fullName evidence="1">Uncharacterized protein</fullName>
    </submittedName>
</protein>
<name>A0A4D6MEB6_VIGUN</name>
<accession>A0A4D6MEB6</accession>
<organism evidence="1 2">
    <name type="scientific">Vigna unguiculata</name>
    <name type="common">Cowpea</name>
    <dbReference type="NCBI Taxonomy" id="3917"/>
    <lineage>
        <taxon>Eukaryota</taxon>
        <taxon>Viridiplantae</taxon>
        <taxon>Streptophyta</taxon>
        <taxon>Embryophyta</taxon>
        <taxon>Tracheophyta</taxon>
        <taxon>Spermatophyta</taxon>
        <taxon>Magnoliopsida</taxon>
        <taxon>eudicotyledons</taxon>
        <taxon>Gunneridae</taxon>
        <taxon>Pentapetalae</taxon>
        <taxon>rosids</taxon>
        <taxon>fabids</taxon>
        <taxon>Fabales</taxon>
        <taxon>Fabaceae</taxon>
        <taxon>Papilionoideae</taxon>
        <taxon>50 kb inversion clade</taxon>
        <taxon>NPAAA clade</taxon>
        <taxon>indigoferoid/millettioid clade</taxon>
        <taxon>Phaseoleae</taxon>
        <taxon>Vigna</taxon>
    </lineage>
</organism>